<keyword evidence="3" id="KW-1185">Reference proteome</keyword>
<evidence type="ECO:0000256" key="1">
    <source>
        <dbReference type="SAM" id="MobiDB-lite"/>
    </source>
</evidence>
<feature type="region of interest" description="Disordered" evidence="1">
    <location>
        <begin position="30"/>
        <end position="85"/>
    </location>
</feature>
<dbReference type="Proteomes" id="UP001497482">
    <property type="component" value="Chromosome 20"/>
</dbReference>
<protein>
    <submittedName>
        <fullName evidence="2">Uncharacterized protein</fullName>
    </submittedName>
</protein>
<feature type="compositionally biased region" description="Polar residues" evidence="1">
    <location>
        <begin position="42"/>
        <end position="51"/>
    </location>
</feature>
<accession>A0AAV2L254</accession>
<dbReference type="EMBL" id="OZ035842">
    <property type="protein sequence ID" value="CAL1594978.1"/>
    <property type="molecule type" value="Genomic_DNA"/>
</dbReference>
<gene>
    <name evidence="2" type="ORF">KC01_LOCUS23871</name>
</gene>
<name>A0AAV2L254_KNICA</name>
<evidence type="ECO:0000313" key="3">
    <source>
        <dbReference type="Proteomes" id="UP001497482"/>
    </source>
</evidence>
<sequence>MVSEDCGTSPLSKDPKGVFHISLALVSPAPHAPGRGAGLSGGVQTINNTPPEQVMRSDDASQSPTCLSPRYTPPSPDDWWVPDVLPSVPTPGTTHSDISGMLPWPLDAGVVPFQMSVKVRDRVAQGQGKIFVFFMQC</sequence>
<organism evidence="2 3">
    <name type="scientific">Knipowitschia caucasica</name>
    <name type="common">Caucasian dwarf goby</name>
    <name type="synonym">Pomatoschistus caucasicus</name>
    <dbReference type="NCBI Taxonomy" id="637954"/>
    <lineage>
        <taxon>Eukaryota</taxon>
        <taxon>Metazoa</taxon>
        <taxon>Chordata</taxon>
        <taxon>Craniata</taxon>
        <taxon>Vertebrata</taxon>
        <taxon>Euteleostomi</taxon>
        <taxon>Actinopterygii</taxon>
        <taxon>Neopterygii</taxon>
        <taxon>Teleostei</taxon>
        <taxon>Neoteleostei</taxon>
        <taxon>Acanthomorphata</taxon>
        <taxon>Gobiaria</taxon>
        <taxon>Gobiiformes</taxon>
        <taxon>Gobioidei</taxon>
        <taxon>Gobiidae</taxon>
        <taxon>Gobiinae</taxon>
        <taxon>Knipowitschia</taxon>
    </lineage>
</organism>
<dbReference type="AlphaFoldDB" id="A0AAV2L254"/>
<evidence type="ECO:0000313" key="2">
    <source>
        <dbReference type="EMBL" id="CAL1594978.1"/>
    </source>
</evidence>
<reference evidence="2 3" key="1">
    <citation type="submission" date="2024-04" db="EMBL/GenBank/DDBJ databases">
        <authorList>
            <person name="Waldvogel A.-M."/>
            <person name="Schoenle A."/>
        </authorList>
    </citation>
    <scope>NUCLEOTIDE SEQUENCE [LARGE SCALE GENOMIC DNA]</scope>
</reference>
<proteinExistence type="predicted"/>